<dbReference type="EMBL" id="JAEPRB010000021">
    <property type="protein sequence ID" value="KAG2226040.1"/>
    <property type="molecule type" value="Genomic_DNA"/>
</dbReference>
<proteinExistence type="predicted"/>
<comment type="caution">
    <text evidence="2">The sequence shown here is derived from an EMBL/GenBank/DDBJ whole genome shotgun (WGS) entry which is preliminary data.</text>
</comment>
<dbReference type="PANTHER" id="PTHR33604">
    <property type="entry name" value="OSJNBA0004B13.7 PROTEIN"/>
    <property type="match status" value="1"/>
</dbReference>
<feature type="region of interest" description="Disordered" evidence="1">
    <location>
        <begin position="868"/>
        <end position="891"/>
    </location>
</feature>
<dbReference type="InterPro" id="IPR029044">
    <property type="entry name" value="Nucleotide-diphossugar_trans"/>
</dbReference>
<keyword evidence="3" id="KW-1185">Reference proteome</keyword>
<dbReference type="OrthoDB" id="2020070at2759"/>
<dbReference type="Gene3D" id="3.90.550.10">
    <property type="entry name" value="Spore Coat Polysaccharide Biosynthesis Protein SpsA, Chain A"/>
    <property type="match status" value="1"/>
</dbReference>
<dbReference type="PANTHER" id="PTHR33604:SF3">
    <property type="entry name" value="OSJNBA0004B13.7 PROTEIN"/>
    <property type="match status" value="1"/>
</dbReference>
<evidence type="ECO:0000313" key="3">
    <source>
        <dbReference type="Proteomes" id="UP000646827"/>
    </source>
</evidence>
<reference evidence="2 3" key="1">
    <citation type="submission" date="2020-12" db="EMBL/GenBank/DDBJ databases">
        <title>Metabolic potential, ecology and presence of endohyphal bacteria is reflected in genomic diversity of Mucoromycotina.</title>
        <authorList>
            <person name="Muszewska A."/>
            <person name="Okrasinska A."/>
            <person name="Steczkiewicz K."/>
            <person name="Drgas O."/>
            <person name="Orlowska M."/>
            <person name="Perlinska-Lenart U."/>
            <person name="Aleksandrzak-Piekarczyk T."/>
            <person name="Szatraj K."/>
            <person name="Zielenkiewicz U."/>
            <person name="Pilsyk S."/>
            <person name="Malc E."/>
            <person name="Mieczkowski P."/>
            <person name="Kruszewska J.S."/>
            <person name="Biernat P."/>
            <person name="Pawlowska J."/>
        </authorList>
    </citation>
    <scope>NUCLEOTIDE SEQUENCE [LARGE SCALE GENOMIC DNA]</scope>
    <source>
        <strain evidence="2 3">CBS 142.35</strain>
    </source>
</reference>
<sequence>MAVIRQQRLGFLFCATLTCLLLVITSFYAWSSHLKKPSKTKSQQVSSSIPLVDYLDAAELADSVSPLWSQSWHSVTRNNHKHLETRRKLNDIIAHADTIELDESQQPSVTAIVLCNNKVQQQVEAIQSQSIAPDFIWIVCTTEDDPIVQQQRQQQEESARKNIEVWIGDVRRIRSSTDYVWIVDKDILPGKRYLELLMKLAQTNTYREILLGHHGAQITITDNDRSYQQENKYVSCEPVVEHQTVDIVNDVWLLRSEWLAALSPYVNDDVPLGYWISRNLKAVVGIQSVTLPKAEDESDIDYTITTTSTNSDKSNNDILCTSINQYLAKIDDLANKNENDDTLGFENDVIVQKPTTTDDGEIKKENQAQVQVPEAIMFLMDEEEQLDTAWMELICEMHKRVDNNAIVHIATTGRGSLHVNDIVTLLSSYDAKCASSIPKDRIHDLQLLESQSNHLVPRLTRLVMVAQIQVVIHVQQDGLDSIQTMQHILPNIAIVGLPHYDLDHVTWMSELPVSTLQRWHDFTVKMVLTTESDDAPPFERLLQSVQNARYLGDTVDITIFMECTSNVKTQRLSETLFWPHGEKDLRHRIVPTSRAWMFAESWYPASNSEYAVILDDGMEVSPLFYIWVKYSILKYRYNPTPKKNLFGVSLYSPRIVDSSEEQRELFEPPTGYTPYLMQAPCSIGGGAVYFPEHWREFHDYMTARVADQDSHQLQTIEVPGARSRHWMYSWRRYLDELMYLRGNVMLYPNFEDNASFSTRHQLPEHGTKHEEVDNLDLPGAAQAVAGLYTVPLLKDTFTLPDRQLPDWGDLPVLDLFGKPATLDILAERGRELQEQVSACIHNHADDYDPSDLLCAFAHVVVEEVDQKEYTKKKKNNKKKPQEEKQTELPTKLVTLYLPTSSAVPTPI</sequence>
<gene>
    <name evidence="2" type="ORF">INT45_002506</name>
</gene>
<evidence type="ECO:0000256" key="1">
    <source>
        <dbReference type="SAM" id="MobiDB-lite"/>
    </source>
</evidence>
<accession>A0A8H7VMG3</accession>
<dbReference type="Proteomes" id="UP000646827">
    <property type="component" value="Unassembled WGS sequence"/>
</dbReference>
<name>A0A8H7VMG3_9FUNG</name>
<evidence type="ECO:0000313" key="2">
    <source>
        <dbReference type="EMBL" id="KAG2226040.1"/>
    </source>
</evidence>
<organism evidence="2 3">
    <name type="scientific">Circinella minor</name>
    <dbReference type="NCBI Taxonomy" id="1195481"/>
    <lineage>
        <taxon>Eukaryota</taxon>
        <taxon>Fungi</taxon>
        <taxon>Fungi incertae sedis</taxon>
        <taxon>Mucoromycota</taxon>
        <taxon>Mucoromycotina</taxon>
        <taxon>Mucoromycetes</taxon>
        <taxon>Mucorales</taxon>
        <taxon>Lichtheimiaceae</taxon>
        <taxon>Circinella</taxon>
    </lineage>
</organism>
<protein>
    <submittedName>
        <fullName evidence="2">Uncharacterized protein</fullName>
    </submittedName>
</protein>
<dbReference type="AlphaFoldDB" id="A0A8H7VMG3"/>